<keyword evidence="3 7" id="KW-0812">Transmembrane</keyword>
<dbReference type="RefSeq" id="WP_171445166.1">
    <property type="nucleotide sequence ID" value="NZ_JABFNT010000192.1"/>
</dbReference>
<evidence type="ECO:0000256" key="1">
    <source>
        <dbReference type="ARBA" id="ARBA00004141"/>
    </source>
</evidence>
<dbReference type="EMBL" id="JABFNT010000192">
    <property type="protein sequence ID" value="NOJ83398.1"/>
    <property type="molecule type" value="Genomic_DNA"/>
</dbReference>
<dbReference type="AlphaFoldDB" id="A0A7Y4MW54"/>
<dbReference type="InterPro" id="IPR004680">
    <property type="entry name" value="Cit_transptr-like_dom"/>
</dbReference>
<protein>
    <submittedName>
        <fullName evidence="9">SLC13 family permease</fullName>
    </submittedName>
</protein>
<gene>
    <name evidence="9" type="ORF">HNV28_34670</name>
</gene>
<proteinExistence type="predicted"/>
<feature type="domain" description="Citrate transporter-like" evidence="8">
    <location>
        <begin position="16"/>
        <end position="89"/>
    </location>
</feature>
<dbReference type="Pfam" id="PF03600">
    <property type="entry name" value="CitMHS"/>
    <property type="match status" value="1"/>
</dbReference>
<keyword evidence="2" id="KW-0813">Transport</keyword>
<dbReference type="GO" id="GO:0055085">
    <property type="term" value="P:transmembrane transport"/>
    <property type="evidence" value="ECO:0007669"/>
    <property type="project" value="InterPro"/>
</dbReference>
<evidence type="ECO:0000256" key="5">
    <source>
        <dbReference type="ARBA" id="ARBA00022989"/>
    </source>
</evidence>
<organism evidence="9 10">
    <name type="scientific">Myxococcus xanthus</name>
    <dbReference type="NCBI Taxonomy" id="34"/>
    <lineage>
        <taxon>Bacteria</taxon>
        <taxon>Pseudomonadati</taxon>
        <taxon>Myxococcota</taxon>
        <taxon>Myxococcia</taxon>
        <taxon>Myxococcales</taxon>
        <taxon>Cystobacterineae</taxon>
        <taxon>Myxococcaceae</taxon>
        <taxon>Myxococcus</taxon>
    </lineage>
</organism>
<dbReference type="PANTHER" id="PTHR43652:SF1">
    <property type="entry name" value="RESPONSE REGULATOR"/>
    <property type="match status" value="1"/>
</dbReference>
<evidence type="ECO:0000259" key="8">
    <source>
        <dbReference type="Pfam" id="PF03600"/>
    </source>
</evidence>
<dbReference type="PANTHER" id="PTHR43652">
    <property type="entry name" value="BASIC AMINO ACID ANTIPORTER YFCC-RELATED"/>
    <property type="match status" value="1"/>
</dbReference>
<feature type="transmembrane region" description="Helical" evidence="7">
    <location>
        <begin position="6"/>
        <end position="21"/>
    </location>
</feature>
<dbReference type="GO" id="GO:0005886">
    <property type="term" value="C:plasma membrane"/>
    <property type="evidence" value="ECO:0007669"/>
    <property type="project" value="TreeGrafter"/>
</dbReference>
<keyword evidence="6 7" id="KW-0472">Membrane</keyword>
<evidence type="ECO:0000313" key="10">
    <source>
        <dbReference type="Proteomes" id="UP000533080"/>
    </source>
</evidence>
<evidence type="ECO:0000256" key="2">
    <source>
        <dbReference type="ARBA" id="ARBA00022448"/>
    </source>
</evidence>
<evidence type="ECO:0000256" key="7">
    <source>
        <dbReference type="SAM" id="Phobius"/>
    </source>
</evidence>
<feature type="transmembrane region" description="Helical" evidence="7">
    <location>
        <begin position="57"/>
        <end position="79"/>
    </location>
</feature>
<accession>A0A7Y4MW54</accession>
<feature type="transmembrane region" description="Helical" evidence="7">
    <location>
        <begin position="28"/>
        <end position="45"/>
    </location>
</feature>
<keyword evidence="4" id="KW-0677">Repeat</keyword>
<name>A0A7Y4MW54_MYXXA</name>
<sequence>MTLPALITLGVLVVSLVLFVSDRVRLDIVALLALLSLLLFDIVPVEDALAGFSNPVVIMLVGLFVIGGAITETGLAGWLGQRLGHLAGEG</sequence>
<comment type="caution">
    <text evidence="9">The sequence shown here is derived from an EMBL/GenBank/DDBJ whole genome shotgun (WGS) entry which is preliminary data.</text>
</comment>
<dbReference type="InterPro" id="IPR051679">
    <property type="entry name" value="DASS-Related_Transporters"/>
</dbReference>
<reference evidence="9 10" key="1">
    <citation type="submission" date="2020-05" db="EMBL/GenBank/DDBJ databases">
        <authorList>
            <person name="Whitworth D."/>
        </authorList>
    </citation>
    <scope>NUCLEOTIDE SEQUENCE [LARGE SCALE GENOMIC DNA]</scope>
    <source>
        <strain evidence="9 10">AM005</strain>
    </source>
</reference>
<evidence type="ECO:0000256" key="4">
    <source>
        <dbReference type="ARBA" id="ARBA00022737"/>
    </source>
</evidence>
<keyword evidence="5 7" id="KW-1133">Transmembrane helix</keyword>
<evidence type="ECO:0000256" key="6">
    <source>
        <dbReference type="ARBA" id="ARBA00023136"/>
    </source>
</evidence>
<comment type="subcellular location">
    <subcellularLocation>
        <location evidence="1">Membrane</location>
        <topology evidence="1">Multi-pass membrane protein</topology>
    </subcellularLocation>
</comment>
<evidence type="ECO:0000313" key="9">
    <source>
        <dbReference type="EMBL" id="NOJ83398.1"/>
    </source>
</evidence>
<evidence type="ECO:0000256" key="3">
    <source>
        <dbReference type="ARBA" id="ARBA00022692"/>
    </source>
</evidence>
<dbReference type="Proteomes" id="UP000533080">
    <property type="component" value="Unassembled WGS sequence"/>
</dbReference>
<feature type="non-terminal residue" evidence="9">
    <location>
        <position position="90"/>
    </location>
</feature>